<dbReference type="Gene3D" id="1.10.1760.20">
    <property type="match status" value="1"/>
</dbReference>
<dbReference type="RefSeq" id="WP_013758335.1">
    <property type="nucleotide sequence ID" value="NC_015500.1"/>
</dbReference>
<dbReference type="HOGENOM" id="CLU_077931_0_1_12"/>
<evidence type="ECO:0000313" key="10">
    <source>
        <dbReference type="EMBL" id="AEE16628.1"/>
    </source>
</evidence>
<feature type="transmembrane region" description="Helical" evidence="9">
    <location>
        <begin position="147"/>
        <end position="174"/>
    </location>
</feature>
<accession>F4LLG4</accession>
<dbReference type="OrthoDB" id="360536at2"/>
<comment type="similarity">
    <text evidence="2 8">Belongs to the BioY family.</text>
</comment>
<keyword evidence="11" id="KW-1185">Reference proteome</keyword>
<keyword evidence="5 9" id="KW-0812">Transmembrane</keyword>
<evidence type="ECO:0000256" key="8">
    <source>
        <dbReference type="PIRNR" id="PIRNR016661"/>
    </source>
</evidence>
<evidence type="ECO:0000256" key="3">
    <source>
        <dbReference type="ARBA" id="ARBA00022448"/>
    </source>
</evidence>
<protein>
    <recommendedName>
        <fullName evidence="8">Biotin transporter</fullName>
    </recommendedName>
</protein>
<evidence type="ECO:0000256" key="2">
    <source>
        <dbReference type="ARBA" id="ARBA00010692"/>
    </source>
</evidence>
<dbReference type="KEGG" id="tbe:Trebr_1200"/>
<keyword evidence="6 9" id="KW-1133">Transmembrane helix</keyword>
<keyword evidence="3 8" id="KW-0813">Transport</keyword>
<dbReference type="Pfam" id="PF02632">
    <property type="entry name" value="BioY"/>
    <property type="match status" value="1"/>
</dbReference>
<dbReference type="InterPro" id="IPR003784">
    <property type="entry name" value="BioY"/>
</dbReference>
<keyword evidence="7 8" id="KW-0472">Membrane</keyword>
<feature type="transmembrane region" description="Helical" evidence="9">
    <location>
        <begin position="47"/>
        <end position="71"/>
    </location>
</feature>
<evidence type="ECO:0000256" key="5">
    <source>
        <dbReference type="ARBA" id="ARBA00022692"/>
    </source>
</evidence>
<dbReference type="AlphaFoldDB" id="F4LLG4"/>
<dbReference type="EMBL" id="CP002696">
    <property type="protein sequence ID" value="AEE16628.1"/>
    <property type="molecule type" value="Genomic_DNA"/>
</dbReference>
<proteinExistence type="inferred from homology"/>
<gene>
    <name evidence="10" type="ordered locus">Trebr_1200</name>
</gene>
<evidence type="ECO:0000256" key="7">
    <source>
        <dbReference type="ARBA" id="ARBA00023136"/>
    </source>
</evidence>
<dbReference type="eggNOG" id="COG1268">
    <property type="taxonomic scope" value="Bacteria"/>
</dbReference>
<dbReference type="Proteomes" id="UP000006546">
    <property type="component" value="Chromosome"/>
</dbReference>
<dbReference type="GO" id="GO:0005886">
    <property type="term" value="C:plasma membrane"/>
    <property type="evidence" value="ECO:0007669"/>
    <property type="project" value="UniProtKB-SubCell"/>
</dbReference>
<evidence type="ECO:0000256" key="4">
    <source>
        <dbReference type="ARBA" id="ARBA00022475"/>
    </source>
</evidence>
<sequence>MTVNSRRSVFVAMYAAIICVGCFIAVPVGAIPIVLQNMLAVMAGALFGLPQGAAAVGLFLAAGALGVPVFSGGKGGFAVLAGPTGGFLIGYFIGALVCGLIAGRPAADEKPFTVKNIVKLSLAGLAGFAVVYVPGILQFMHVTSKPLATALAACVVPFLPGDAVKLIIMVPLAAKLRPVAARFMNPDAE</sequence>
<keyword evidence="4 8" id="KW-1003">Cell membrane</keyword>
<evidence type="ECO:0000256" key="6">
    <source>
        <dbReference type="ARBA" id="ARBA00022989"/>
    </source>
</evidence>
<evidence type="ECO:0000313" key="11">
    <source>
        <dbReference type="Proteomes" id="UP000006546"/>
    </source>
</evidence>
<reference evidence="11" key="1">
    <citation type="submission" date="2011-04" db="EMBL/GenBank/DDBJ databases">
        <title>The complete genome of Treponema brennaborense DSM 12168.</title>
        <authorList>
            <person name="Lucas S."/>
            <person name="Han J."/>
            <person name="Lapidus A."/>
            <person name="Bruce D."/>
            <person name="Goodwin L."/>
            <person name="Pitluck S."/>
            <person name="Peters L."/>
            <person name="Kyrpides N."/>
            <person name="Mavromatis K."/>
            <person name="Ivanova N."/>
            <person name="Mikhailova N."/>
            <person name="Pagani I."/>
            <person name="Teshima H."/>
            <person name="Detter J.C."/>
            <person name="Tapia R."/>
            <person name="Han C."/>
            <person name="Land M."/>
            <person name="Hauser L."/>
            <person name="Markowitz V."/>
            <person name="Cheng J.-F."/>
            <person name="Hugenholtz P."/>
            <person name="Woyke T."/>
            <person name="Wu D."/>
            <person name="Gronow S."/>
            <person name="Wellnitz S."/>
            <person name="Brambilla E."/>
            <person name="Klenk H.-P."/>
            <person name="Eisen J.A."/>
        </authorList>
    </citation>
    <scope>NUCLEOTIDE SEQUENCE [LARGE SCALE GENOMIC DNA]</scope>
    <source>
        <strain evidence="11">DSM 12168 / CIP 105900 / DD5/3</strain>
    </source>
</reference>
<dbReference type="PANTHER" id="PTHR34295">
    <property type="entry name" value="BIOTIN TRANSPORTER BIOY"/>
    <property type="match status" value="1"/>
</dbReference>
<feature type="transmembrane region" description="Helical" evidence="9">
    <location>
        <begin position="122"/>
        <end position="141"/>
    </location>
</feature>
<feature type="transmembrane region" description="Helical" evidence="9">
    <location>
        <begin position="12"/>
        <end position="35"/>
    </location>
</feature>
<organism evidence="10 11">
    <name type="scientific">Treponema brennaborense (strain DSM 12168 / CIP 105900 / DD5/3)</name>
    <dbReference type="NCBI Taxonomy" id="906968"/>
    <lineage>
        <taxon>Bacteria</taxon>
        <taxon>Pseudomonadati</taxon>
        <taxon>Spirochaetota</taxon>
        <taxon>Spirochaetia</taxon>
        <taxon>Spirochaetales</taxon>
        <taxon>Treponemataceae</taxon>
        <taxon>Treponema</taxon>
    </lineage>
</organism>
<evidence type="ECO:0000256" key="1">
    <source>
        <dbReference type="ARBA" id="ARBA00004651"/>
    </source>
</evidence>
<dbReference type="PANTHER" id="PTHR34295:SF4">
    <property type="entry name" value="BIOTIN TRANSPORTER BIOY-RELATED"/>
    <property type="match status" value="1"/>
</dbReference>
<comment type="subcellular location">
    <subcellularLocation>
        <location evidence="1 8">Cell membrane</location>
        <topology evidence="1 8">Multi-pass membrane protein</topology>
    </subcellularLocation>
</comment>
<dbReference type="PIRSF" id="PIRSF016661">
    <property type="entry name" value="BioY"/>
    <property type="match status" value="1"/>
</dbReference>
<dbReference type="GO" id="GO:0015225">
    <property type="term" value="F:biotin transmembrane transporter activity"/>
    <property type="evidence" value="ECO:0007669"/>
    <property type="project" value="UniProtKB-UniRule"/>
</dbReference>
<dbReference type="STRING" id="906968.Trebr_1200"/>
<feature type="transmembrane region" description="Helical" evidence="9">
    <location>
        <begin position="77"/>
        <end position="102"/>
    </location>
</feature>
<name>F4LLG4_TREBD</name>
<evidence type="ECO:0000256" key="9">
    <source>
        <dbReference type="SAM" id="Phobius"/>
    </source>
</evidence>